<dbReference type="PANTHER" id="PTHR10937:SF14">
    <property type="entry name" value="FRUCTOSELYSINE 6-PHOSPHATE DEGLYCASE"/>
    <property type="match status" value="1"/>
</dbReference>
<dbReference type="Pfam" id="PF01380">
    <property type="entry name" value="SIS"/>
    <property type="match status" value="1"/>
</dbReference>
<dbReference type="InterPro" id="IPR024713">
    <property type="entry name" value="Fructosamine_deglycase_FrlB"/>
</dbReference>
<sequence>MNEMSTQTISNHVQQALEAMKNRVIQHVFFVACGGSSALMYPSKYVMDREAKTIRSDLFSSNEFIYRNPQALDEKSLVILCSLSGTTPETVEAAKFARSKGALTVSLTNVGDSPLAQASDYPVVFAWGEGTDPAESNASMMYQLVFGLLHHKESNDKFNSYVSSLSLLESIFSKAWNQFKPNAKEFAESYKKEKVIYTMASGSNFGPAYALSICYFLEMQWIHSAAIHAGEYFHGPFEILDKDVPFFIILGLDETRPMEERALEFTKRYGHRIVVLDAKQFDLEGIDEGILGYVAAMVISRVTRLYAMELAAARNHPLTTRRYMWKVEY</sequence>
<dbReference type="InterPro" id="IPR035488">
    <property type="entry name" value="FrlB_SIS"/>
</dbReference>
<accession>A0ABT4GAK6</accession>
<dbReference type="PIRSF" id="PIRSF009290">
    <property type="entry name" value="FrlB"/>
    <property type="match status" value="1"/>
</dbReference>
<reference evidence="3 4" key="1">
    <citation type="submission" date="2022-05" db="EMBL/GenBank/DDBJ databases">
        <title>Genome Sequencing of Bee-Associated Microbes.</title>
        <authorList>
            <person name="Dunlap C."/>
        </authorList>
    </citation>
    <scope>NUCLEOTIDE SEQUENCE [LARGE SCALE GENOMIC DNA]</scope>
    <source>
        <strain evidence="3 4">NRRL B-14421</strain>
    </source>
</reference>
<dbReference type="PANTHER" id="PTHR10937">
    <property type="entry name" value="GLUCOSAMINE--FRUCTOSE-6-PHOSPHATE AMINOTRANSFERASE, ISOMERIZING"/>
    <property type="match status" value="1"/>
</dbReference>
<organism evidence="3 4">
    <name type="scientific">Paenibacillus alginolyticus</name>
    <dbReference type="NCBI Taxonomy" id="59839"/>
    <lineage>
        <taxon>Bacteria</taxon>
        <taxon>Bacillati</taxon>
        <taxon>Bacillota</taxon>
        <taxon>Bacilli</taxon>
        <taxon>Bacillales</taxon>
        <taxon>Paenibacillaceae</taxon>
        <taxon>Paenibacillus</taxon>
    </lineage>
</organism>
<dbReference type="CDD" id="cd05009">
    <property type="entry name" value="SIS_GlmS_GlmD_2"/>
    <property type="match status" value="1"/>
</dbReference>
<evidence type="ECO:0000259" key="2">
    <source>
        <dbReference type="PROSITE" id="PS51464"/>
    </source>
</evidence>
<keyword evidence="1" id="KW-0378">Hydrolase</keyword>
<dbReference type="InterPro" id="IPR001347">
    <property type="entry name" value="SIS_dom"/>
</dbReference>
<keyword evidence="4" id="KW-1185">Reference proteome</keyword>
<dbReference type="PROSITE" id="PS51464">
    <property type="entry name" value="SIS"/>
    <property type="match status" value="1"/>
</dbReference>
<dbReference type="Gene3D" id="3.40.50.12570">
    <property type="match status" value="1"/>
</dbReference>
<dbReference type="Gene3D" id="3.40.50.10490">
    <property type="entry name" value="Glucose-6-phosphate isomerase like protein, domain 1"/>
    <property type="match status" value="1"/>
</dbReference>
<evidence type="ECO:0000313" key="3">
    <source>
        <dbReference type="EMBL" id="MCY9693226.1"/>
    </source>
</evidence>
<comment type="caution">
    <text evidence="3">The sequence shown here is derived from an EMBL/GenBank/DDBJ whole genome shotgun (WGS) entry which is preliminary data.</text>
</comment>
<protein>
    <recommendedName>
        <fullName evidence="1">Fructosamine deglycase</fullName>
        <ecNumber evidence="1">3.5.-.-</ecNumber>
    </recommendedName>
</protein>
<evidence type="ECO:0000313" key="4">
    <source>
        <dbReference type="Proteomes" id="UP001527099"/>
    </source>
</evidence>
<evidence type="ECO:0000256" key="1">
    <source>
        <dbReference type="PIRNR" id="PIRNR009290"/>
    </source>
</evidence>
<dbReference type="EMBL" id="JAMDMX010000028">
    <property type="protein sequence ID" value="MCY9693226.1"/>
    <property type="molecule type" value="Genomic_DNA"/>
</dbReference>
<dbReference type="InterPro" id="IPR035490">
    <property type="entry name" value="GlmS/FrlB_SIS"/>
</dbReference>
<dbReference type="InterPro" id="IPR046348">
    <property type="entry name" value="SIS_dom_sf"/>
</dbReference>
<dbReference type="EC" id="3.5.-.-" evidence="1"/>
<name>A0ABT4GAK6_9BACL</name>
<dbReference type="Proteomes" id="UP001527099">
    <property type="component" value="Unassembled WGS sequence"/>
</dbReference>
<comment type="subunit">
    <text evidence="1">Homooctamer.</text>
</comment>
<gene>
    <name evidence="3" type="ORF">M5X19_10050</name>
</gene>
<comment type="function">
    <text evidence="1">Catalyzes the conversion of a range of fructosamine 6-phosphates to glucose 6-phosphate and a free amino acid.</text>
</comment>
<dbReference type="SUPFAM" id="SSF53697">
    <property type="entry name" value="SIS domain"/>
    <property type="match status" value="1"/>
</dbReference>
<keyword evidence="1" id="KW-0119">Carbohydrate metabolism</keyword>
<feature type="domain" description="SIS" evidence="2">
    <location>
        <begin position="16"/>
        <end position="181"/>
    </location>
</feature>
<dbReference type="CDD" id="cd05710">
    <property type="entry name" value="SIS_1"/>
    <property type="match status" value="1"/>
</dbReference>
<dbReference type="Gene3D" id="1.10.10.2240">
    <property type="match status" value="1"/>
</dbReference>
<proteinExistence type="predicted"/>